<name>A0A916QVM6_9RHOB</name>
<proteinExistence type="inferred from homology"/>
<evidence type="ECO:0000313" key="2">
    <source>
        <dbReference type="EMBL" id="GGA14833.1"/>
    </source>
</evidence>
<dbReference type="FunFam" id="3.40.50.720:FF:000084">
    <property type="entry name" value="Short-chain dehydrogenase reductase"/>
    <property type="match status" value="1"/>
</dbReference>
<dbReference type="PANTHER" id="PTHR43975:SF2">
    <property type="entry name" value="EG:BACR7A4.14 PROTEIN-RELATED"/>
    <property type="match status" value="1"/>
</dbReference>
<protein>
    <submittedName>
        <fullName evidence="2">Oxidoreductase</fullName>
    </submittedName>
</protein>
<dbReference type="CDD" id="cd05233">
    <property type="entry name" value="SDR_c"/>
    <property type="match status" value="1"/>
</dbReference>
<dbReference type="RefSeq" id="WP_188672546.1">
    <property type="nucleotide sequence ID" value="NZ_BMKA01000002.1"/>
</dbReference>
<accession>A0A916QVM6</accession>
<dbReference type="AlphaFoldDB" id="A0A916QVM6"/>
<dbReference type="InterPro" id="IPR036291">
    <property type="entry name" value="NAD(P)-bd_dom_sf"/>
</dbReference>
<reference evidence="2" key="1">
    <citation type="journal article" date="2014" name="Int. J. Syst. Evol. Microbiol.">
        <title>Complete genome sequence of Corynebacterium casei LMG S-19264T (=DSM 44701T), isolated from a smear-ripened cheese.</title>
        <authorList>
            <consortium name="US DOE Joint Genome Institute (JGI-PGF)"/>
            <person name="Walter F."/>
            <person name="Albersmeier A."/>
            <person name="Kalinowski J."/>
            <person name="Ruckert C."/>
        </authorList>
    </citation>
    <scope>NUCLEOTIDE SEQUENCE</scope>
    <source>
        <strain evidence="2">CGMCC 1.15880</strain>
    </source>
</reference>
<comment type="caution">
    <text evidence="2">The sequence shown here is derived from an EMBL/GenBank/DDBJ whole genome shotgun (WGS) entry which is preliminary data.</text>
</comment>
<comment type="similarity">
    <text evidence="1">Belongs to the short-chain dehydrogenases/reductases (SDR) family.</text>
</comment>
<dbReference type="Proteomes" id="UP000628017">
    <property type="component" value="Unassembled WGS sequence"/>
</dbReference>
<organism evidence="2 3">
    <name type="scientific">Neptunicoccus cionae</name>
    <dbReference type="NCBI Taxonomy" id="2035344"/>
    <lineage>
        <taxon>Bacteria</taxon>
        <taxon>Pseudomonadati</taxon>
        <taxon>Pseudomonadota</taxon>
        <taxon>Alphaproteobacteria</taxon>
        <taxon>Rhodobacterales</taxon>
        <taxon>Paracoccaceae</taxon>
        <taxon>Neptunicoccus</taxon>
    </lineage>
</organism>
<evidence type="ECO:0000256" key="1">
    <source>
        <dbReference type="ARBA" id="ARBA00006484"/>
    </source>
</evidence>
<evidence type="ECO:0000313" key="3">
    <source>
        <dbReference type="Proteomes" id="UP000628017"/>
    </source>
</evidence>
<dbReference type="EMBL" id="BMKA01000002">
    <property type="protein sequence ID" value="GGA14833.1"/>
    <property type="molecule type" value="Genomic_DNA"/>
</dbReference>
<dbReference type="PANTHER" id="PTHR43975">
    <property type="entry name" value="ZGC:101858"/>
    <property type="match status" value="1"/>
</dbReference>
<dbReference type="PRINTS" id="PR00081">
    <property type="entry name" value="GDHRDH"/>
</dbReference>
<reference evidence="2" key="2">
    <citation type="submission" date="2020-09" db="EMBL/GenBank/DDBJ databases">
        <authorList>
            <person name="Sun Q."/>
            <person name="Zhou Y."/>
        </authorList>
    </citation>
    <scope>NUCLEOTIDE SEQUENCE</scope>
    <source>
        <strain evidence="2">CGMCC 1.15880</strain>
    </source>
</reference>
<dbReference type="PRINTS" id="PR00080">
    <property type="entry name" value="SDRFAMILY"/>
</dbReference>
<dbReference type="Pfam" id="PF13561">
    <property type="entry name" value="adh_short_C2"/>
    <property type="match status" value="1"/>
</dbReference>
<sequence>MSFSLEGKTAIITGAANGIGLEIARHFSDHGANVMLVDMDEEKLATEAESIVGDGANVRSFSGDLREKLTVANLLSATIDAFDSIDILINASRQVLPSNPLDESEDHFEELFQQNVLANLRVTQAVAKRMIAQAKDKPEANSIGAVINLSSIAADRTHAGLLGYSVACAALNQMTRSLAVSFADQRIRVNAIAIGSVMSASLQARLKQDPEMRSATLATTPLGRIAEAREVAETAQFLSTDASGFITGQVVTVDGGRSLIDPLETAAH</sequence>
<dbReference type="InterPro" id="IPR002347">
    <property type="entry name" value="SDR_fam"/>
</dbReference>
<dbReference type="SUPFAM" id="SSF51735">
    <property type="entry name" value="NAD(P)-binding Rossmann-fold domains"/>
    <property type="match status" value="1"/>
</dbReference>
<keyword evidence="3" id="KW-1185">Reference proteome</keyword>
<gene>
    <name evidence="2" type="ORF">GCM10011498_13870</name>
</gene>
<dbReference type="Gene3D" id="3.40.50.720">
    <property type="entry name" value="NAD(P)-binding Rossmann-like Domain"/>
    <property type="match status" value="1"/>
</dbReference>